<protein>
    <recommendedName>
        <fullName evidence="4">ABC3 transporter permease protein domain-containing protein</fullName>
    </recommendedName>
</protein>
<dbReference type="PANTHER" id="PTHR30489:SF0">
    <property type="entry name" value="LIPOPROTEIN-RELEASING SYSTEM TRANSMEMBRANE PROTEIN LOLE"/>
    <property type="match status" value="1"/>
</dbReference>
<evidence type="ECO:0000313" key="3">
    <source>
        <dbReference type="Proteomes" id="UP000244880"/>
    </source>
</evidence>
<organism evidence="2 3">
    <name type="scientific">Ascidiaceihabitans donghaensis</name>
    <dbReference type="NCBI Taxonomy" id="1510460"/>
    <lineage>
        <taxon>Bacteria</taxon>
        <taxon>Pseudomonadati</taxon>
        <taxon>Pseudomonadota</taxon>
        <taxon>Alphaproteobacteria</taxon>
        <taxon>Rhodobacterales</taxon>
        <taxon>Paracoccaceae</taxon>
        <taxon>Ascidiaceihabitans</taxon>
    </lineage>
</organism>
<dbReference type="RefSeq" id="WP_108827201.1">
    <property type="nucleotide sequence ID" value="NZ_OMOR01000001.1"/>
</dbReference>
<gene>
    <name evidence="2" type="ORF">ASD8599_00656</name>
</gene>
<name>A0A2R8BA55_9RHOB</name>
<keyword evidence="3" id="KW-1185">Reference proteome</keyword>
<dbReference type="PANTHER" id="PTHR30489">
    <property type="entry name" value="LIPOPROTEIN-RELEASING SYSTEM TRANSMEMBRANE PROTEIN LOLE"/>
    <property type="match status" value="1"/>
</dbReference>
<accession>A0A2R8BA55</accession>
<feature type="transmembrane region" description="Helical" evidence="1">
    <location>
        <begin position="20"/>
        <end position="39"/>
    </location>
</feature>
<feature type="transmembrane region" description="Helical" evidence="1">
    <location>
        <begin position="267"/>
        <end position="292"/>
    </location>
</feature>
<dbReference type="Proteomes" id="UP000244880">
    <property type="component" value="Unassembled WGS sequence"/>
</dbReference>
<feature type="transmembrane region" description="Helical" evidence="1">
    <location>
        <begin position="313"/>
        <end position="338"/>
    </location>
</feature>
<reference evidence="2 3" key="1">
    <citation type="submission" date="2018-03" db="EMBL/GenBank/DDBJ databases">
        <authorList>
            <person name="Keele B.F."/>
        </authorList>
    </citation>
    <scope>NUCLEOTIDE SEQUENCE [LARGE SCALE GENOMIC DNA]</scope>
    <source>
        <strain evidence="2 3">CECT 8599</strain>
    </source>
</reference>
<keyword evidence="1" id="KW-0812">Transmembrane</keyword>
<keyword evidence="1" id="KW-0472">Membrane</keyword>
<dbReference type="AlphaFoldDB" id="A0A2R8BA55"/>
<sequence>MKLLVDLALRDLLRERIHLICNVAILAGVLVPLMVIFGVKNGVYDALIGQLLNDPATLRIETTGNSSFTQQDIDLVAGWPETGFATAKTRSVFDFVNVRRAGATPKRDAILVPSGTGDPTLPQGVELGPMDAVLSASLARQLDMKAGDTAQIFTQASDRPRQLMLPLNVIAVLPDARLSGRSVLADIAVLDLVEAFYDEYALPDHGITQGKDVAARVTTFEGMRVFARDLTQLAALQSRIEEKFGIQTEARTAEVSGILTLGRNLNIALLLTAAVASLGLSAALIFGFWGEVARKRQTLAALALLGIGPNRLWLFPVVQALVSAVAGLCVSFGLYFIAGIVAETLFDSALTAKGGLVVLTFAQAALIVCITLTFVGAASFFAARSAARVDPADVLRDGAT</sequence>
<dbReference type="EMBL" id="OMOR01000001">
    <property type="protein sequence ID" value="SPH19916.1"/>
    <property type="molecule type" value="Genomic_DNA"/>
</dbReference>
<dbReference type="GO" id="GO:0098797">
    <property type="term" value="C:plasma membrane protein complex"/>
    <property type="evidence" value="ECO:0007669"/>
    <property type="project" value="TreeGrafter"/>
</dbReference>
<evidence type="ECO:0000313" key="2">
    <source>
        <dbReference type="EMBL" id="SPH19916.1"/>
    </source>
</evidence>
<dbReference type="GO" id="GO:0044874">
    <property type="term" value="P:lipoprotein localization to outer membrane"/>
    <property type="evidence" value="ECO:0007669"/>
    <property type="project" value="TreeGrafter"/>
</dbReference>
<keyword evidence="1" id="KW-1133">Transmembrane helix</keyword>
<proteinExistence type="predicted"/>
<dbReference type="InterPro" id="IPR051447">
    <property type="entry name" value="Lipoprotein-release_system"/>
</dbReference>
<feature type="transmembrane region" description="Helical" evidence="1">
    <location>
        <begin position="358"/>
        <end position="383"/>
    </location>
</feature>
<evidence type="ECO:0008006" key="4">
    <source>
        <dbReference type="Google" id="ProtNLM"/>
    </source>
</evidence>
<dbReference type="OrthoDB" id="7691572at2"/>
<evidence type="ECO:0000256" key="1">
    <source>
        <dbReference type="SAM" id="Phobius"/>
    </source>
</evidence>